<dbReference type="EMBL" id="AMCI01003866">
    <property type="protein sequence ID" value="EJW99305.1"/>
    <property type="molecule type" value="Genomic_DNA"/>
</dbReference>
<organism evidence="1">
    <name type="scientific">gut metagenome</name>
    <dbReference type="NCBI Taxonomy" id="749906"/>
    <lineage>
        <taxon>unclassified sequences</taxon>
        <taxon>metagenomes</taxon>
        <taxon>organismal metagenomes</taxon>
    </lineage>
</organism>
<comment type="caution">
    <text evidence="1">The sequence shown here is derived from an EMBL/GenBank/DDBJ whole genome shotgun (WGS) entry which is preliminary data.</text>
</comment>
<dbReference type="AlphaFoldDB" id="J9CGY2"/>
<name>J9CGY2_9ZZZZ</name>
<gene>
    <name evidence="1" type="ORF">EVA_12587</name>
</gene>
<reference evidence="1" key="1">
    <citation type="journal article" date="2012" name="PLoS ONE">
        <title>Gene sets for utilization of primary and secondary nutrition supplies in the distal gut of endangered iberian lynx.</title>
        <authorList>
            <person name="Alcaide M."/>
            <person name="Messina E."/>
            <person name="Richter M."/>
            <person name="Bargiela R."/>
            <person name="Peplies J."/>
            <person name="Huws S.A."/>
            <person name="Newbold C.J."/>
            <person name="Golyshin P.N."/>
            <person name="Simon M.A."/>
            <person name="Lopez G."/>
            <person name="Yakimov M.M."/>
            <person name="Ferrer M."/>
        </authorList>
    </citation>
    <scope>NUCLEOTIDE SEQUENCE</scope>
</reference>
<proteinExistence type="predicted"/>
<accession>J9CGY2</accession>
<evidence type="ECO:0000313" key="1">
    <source>
        <dbReference type="EMBL" id="EJW99305.1"/>
    </source>
</evidence>
<sequence>MWCVPDGRHHAAAANRHPIHLPIYAAGYPETVHGLNSVRSSADIYNSDP</sequence>
<protein>
    <submittedName>
        <fullName evidence="1">Uncharacterized protein</fullName>
    </submittedName>
</protein>